<evidence type="ECO:0000313" key="2">
    <source>
        <dbReference type="EMBL" id="QNE07823.1"/>
    </source>
</evidence>
<reference evidence="2 3" key="1">
    <citation type="submission" date="2020-08" db="EMBL/GenBank/DDBJ databases">
        <authorList>
            <person name="Liu G."/>
            <person name="Sun C."/>
        </authorList>
    </citation>
    <scope>NUCLEOTIDE SEQUENCE [LARGE SCALE GENOMIC DNA]</scope>
    <source>
        <strain evidence="2 3">OT19</strain>
        <plasmid evidence="2 3">plas2</plasmid>
    </source>
</reference>
<proteinExistence type="inferred from homology"/>
<dbReference type="Proteomes" id="UP000515297">
    <property type="component" value="Plasmid plas2"/>
</dbReference>
<sequence>MPNARPIESHQRVPLTRFHNNTGEFLDLSTRAPVVLTSHGRERHIIADVAYFRHLEDVAAGRLLDAMSIEAVRTADMTDEDRAAFEAARPTADELANDQWDD</sequence>
<dbReference type="InterPro" id="IPR036165">
    <property type="entry name" value="YefM-like_sf"/>
</dbReference>
<organism evidence="2 3">
    <name type="scientific">Croceicoccus marinus</name>
    <dbReference type="NCBI Taxonomy" id="450378"/>
    <lineage>
        <taxon>Bacteria</taxon>
        <taxon>Pseudomonadati</taxon>
        <taxon>Pseudomonadota</taxon>
        <taxon>Alphaproteobacteria</taxon>
        <taxon>Sphingomonadales</taxon>
        <taxon>Erythrobacteraceae</taxon>
        <taxon>Croceicoccus</taxon>
    </lineage>
</organism>
<evidence type="ECO:0000313" key="3">
    <source>
        <dbReference type="Proteomes" id="UP000515297"/>
    </source>
</evidence>
<name>A0A7G6W1F8_9SPHN</name>
<dbReference type="AlphaFoldDB" id="A0A7G6W1F8"/>
<comment type="similarity">
    <text evidence="1">Belongs to the phD/YefM antitoxin family.</text>
</comment>
<evidence type="ECO:0000256" key="1">
    <source>
        <dbReference type="ARBA" id="ARBA00009981"/>
    </source>
</evidence>
<dbReference type="EMBL" id="CP060054">
    <property type="protein sequence ID" value="QNE07823.1"/>
    <property type="molecule type" value="Genomic_DNA"/>
</dbReference>
<accession>A0A7G6W1F8</accession>
<keyword evidence="2" id="KW-0614">Plasmid</keyword>
<protein>
    <submittedName>
        <fullName evidence="2">Type II toxin-antitoxin system prevent-host-death family antitoxin</fullName>
    </submittedName>
</protein>
<geneLocation type="plasmid" evidence="2 3">
    <name>plas2</name>
</geneLocation>
<gene>
    <name evidence="2" type="ORF">H4O24_19945</name>
</gene>
<dbReference type="SUPFAM" id="SSF143120">
    <property type="entry name" value="YefM-like"/>
    <property type="match status" value="1"/>
</dbReference>